<gene>
    <name evidence="2" type="ORF">GNP88_12375</name>
</gene>
<feature type="transmembrane region" description="Helical" evidence="1">
    <location>
        <begin position="166"/>
        <end position="188"/>
    </location>
</feature>
<dbReference type="RefSeq" id="WP_072054555.1">
    <property type="nucleotide sequence ID" value="NZ_CVOI01000002.1"/>
</dbReference>
<dbReference type="AlphaFoldDB" id="A0A844P3H8"/>
<evidence type="ECO:0000313" key="3">
    <source>
        <dbReference type="Proteomes" id="UP000448038"/>
    </source>
</evidence>
<dbReference type="EMBL" id="WOBN01000019">
    <property type="protein sequence ID" value="MUK49961.1"/>
    <property type="molecule type" value="Genomic_DNA"/>
</dbReference>
<comment type="caution">
    <text evidence="2">The sequence shown here is derived from an EMBL/GenBank/DDBJ whole genome shotgun (WGS) entry which is preliminary data.</text>
</comment>
<name>A0A844P3H8_ALIFS</name>
<keyword evidence="1" id="KW-0812">Transmembrane</keyword>
<dbReference type="Proteomes" id="UP000448038">
    <property type="component" value="Unassembled WGS sequence"/>
</dbReference>
<organism evidence="2 3">
    <name type="scientific">Aliivibrio fischeri</name>
    <name type="common">Vibrio fischeri</name>
    <dbReference type="NCBI Taxonomy" id="668"/>
    <lineage>
        <taxon>Bacteria</taxon>
        <taxon>Pseudomonadati</taxon>
        <taxon>Pseudomonadota</taxon>
        <taxon>Gammaproteobacteria</taxon>
        <taxon>Vibrionales</taxon>
        <taxon>Vibrionaceae</taxon>
        <taxon>Aliivibrio</taxon>
    </lineage>
</organism>
<evidence type="ECO:0000256" key="1">
    <source>
        <dbReference type="SAM" id="Phobius"/>
    </source>
</evidence>
<accession>A0A844P3H8</accession>
<feature type="transmembrane region" description="Helical" evidence="1">
    <location>
        <begin position="30"/>
        <end position="55"/>
    </location>
</feature>
<proteinExistence type="predicted"/>
<keyword evidence="1" id="KW-1133">Transmembrane helix</keyword>
<evidence type="ECO:0000313" key="2">
    <source>
        <dbReference type="EMBL" id="MUK49961.1"/>
    </source>
</evidence>
<reference evidence="2 3" key="1">
    <citation type="submission" date="2019-11" db="EMBL/GenBank/DDBJ databases">
        <title>Using colonization assays and comparative genomics to discover symbiosis behaviors and factors in Vibrio fischeri.</title>
        <authorList>
            <person name="Bongrand C."/>
            <person name="Moriano-Gutierrez S."/>
            <person name="Arevalo P."/>
            <person name="Mcfall-Ngai M."/>
            <person name="Visick K."/>
            <person name="Polz M.F."/>
            <person name="Ruby E.G."/>
        </authorList>
    </citation>
    <scope>NUCLEOTIDE SEQUENCE [LARGE SCALE GENOMIC DNA]</scope>
    <source>
        <strain evidence="3">emors.4.1</strain>
    </source>
</reference>
<protein>
    <submittedName>
        <fullName evidence="2">Uncharacterized protein</fullName>
    </submittedName>
</protein>
<sequence length="202" mass="23504">MEDFSIWQKNWFLLNKWSSSILSFIGKSKLLTFTTTIAIAILIAFSSPFASVYVLNRIIDENAVHHINVAEQRENAHNMYIVDLIDACVQSHQLDPKNSANYCKKAKEYYFYKAQADTLLKDNVDQVVADDLFLVMKADIQFLINQQSVNSVSRQFPKYDLPDVKFVFTAWFLFLSYLLAVLCAWAFYRFITNRHNNSEEQT</sequence>
<keyword evidence="1" id="KW-0472">Membrane</keyword>